<dbReference type="Gene3D" id="3.90.190.10">
    <property type="entry name" value="Protein tyrosine phosphatase superfamily"/>
    <property type="match status" value="1"/>
</dbReference>
<dbReference type="AlphaFoldDB" id="A0A6C0KDE2"/>
<dbReference type="SUPFAM" id="SSF52799">
    <property type="entry name" value="(Phosphotyrosine protein) phosphatases II"/>
    <property type="match status" value="1"/>
</dbReference>
<protein>
    <recommendedName>
        <fullName evidence="2">Tyrosine specific protein phosphatases domain-containing protein</fullName>
    </recommendedName>
</protein>
<dbReference type="InterPro" id="IPR029021">
    <property type="entry name" value="Prot-tyrosine_phosphatase-like"/>
</dbReference>
<dbReference type="PROSITE" id="PS50056">
    <property type="entry name" value="TYR_PHOSPHATASE_2"/>
    <property type="match status" value="1"/>
</dbReference>
<evidence type="ECO:0000256" key="1">
    <source>
        <dbReference type="ARBA" id="ARBA00022801"/>
    </source>
</evidence>
<name>A0A6C0KDE2_9ZZZZ</name>
<dbReference type="InterPro" id="IPR057023">
    <property type="entry name" value="PTP-SAK"/>
</dbReference>
<dbReference type="Pfam" id="PF22784">
    <property type="entry name" value="PTP-SAK"/>
    <property type="match status" value="1"/>
</dbReference>
<sequence length="279" mass="33579">MLVFSQHDNLYDWVSCIYDDKIYFGPFPNQVMAERLIDEGFNVILNLTMPEEEPPYFLPYFVRYYFFPIQDNSFPVCGLSYCKMISRIKKEFASGKKIYIHCRGGHGRSSMTCVSLVASLFSYDLRRAIEYVNESHNQREVLRNKWRKRKSPFNYDQFIFLTKMHKNIYLNLCRPNKYYQWLLSDDKVQYVTVWAATNRYYANILELCRDPDIFYDDKFCSLFTFLHRKFSVKDDKFKLHLTYLKRFVVTDSDCPLFTELFDDAVRMVRDFLEINESDI</sequence>
<dbReference type="InterPro" id="IPR016130">
    <property type="entry name" value="Tyr_Pase_AS"/>
</dbReference>
<reference evidence="3" key="1">
    <citation type="journal article" date="2020" name="Nature">
        <title>Giant virus diversity and host interactions through global metagenomics.</title>
        <authorList>
            <person name="Schulz F."/>
            <person name="Roux S."/>
            <person name="Paez-Espino D."/>
            <person name="Jungbluth S."/>
            <person name="Walsh D.A."/>
            <person name="Denef V.J."/>
            <person name="McMahon K.D."/>
            <person name="Konstantinidis K.T."/>
            <person name="Eloe-Fadrosh E.A."/>
            <person name="Kyrpides N.C."/>
            <person name="Woyke T."/>
        </authorList>
    </citation>
    <scope>NUCLEOTIDE SEQUENCE</scope>
    <source>
        <strain evidence="3">GVMAG-S-3300010158-109</strain>
    </source>
</reference>
<proteinExistence type="predicted"/>
<organism evidence="3">
    <name type="scientific">viral metagenome</name>
    <dbReference type="NCBI Taxonomy" id="1070528"/>
    <lineage>
        <taxon>unclassified sequences</taxon>
        <taxon>metagenomes</taxon>
        <taxon>organismal metagenomes</taxon>
    </lineage>
</organism>
<dbReference type="GO" id="GO:0016791">
    <property type="term" value="F:phosphatase activity"/>
    <property type="evidence" value="ECO:0007669"/>
    <property type="project" value="UniProtKB-ARBA"/>
</dbReference>
<dbReference type="PROSITE" id="PS00383">
    <property type="entry name" value="TYR_PHOSPHATASE_1"/>
    <property type="match status" value="1"/>
</dbReference>
<evidence type="ECO:0000259" key="2">
    <source>
        <dbReference type="PROSITE" id="PS50056"/>
    </source>
</evidence>
<accession>A0A6C0KDE2</accession>
<keyword evidence="1" id="KW-0378">Hydrolase</keyword>
<evidence type="ECO:0000313" key="3">
    <source>
        <dbReference type="EMBL" id="QHU16035.1"/>
    </source>
</evidence>
<feature type="domain" description="Tyrosine specific protein phosphatases" evidence="2">
    <location>
        <begin position="79"/>
        <end position="134"/>
    </location>
</feature>
<dbReference type="InterPro" id="IPR000387">
    <property type="entry name" value="Tyr_Pase_dom"/>
</dbReference>
<dbReference type="EMBL" id="MN740873">
    <property type="protein sequence ID" value="QHU16035.1"/>
    <property type="molecule type" value="Genomic_DNA"/>
</dbReference>